<gene>
    <name evidence="1" type="ORF">QK289_15785</name>
</gene>
<proteinExistence type="predicted"/>
<evidence type="ECO:0000313" key="2">
    <source>
        <dbReference type="Proteomes" id="UP001243286"/>
    </source>
</evidence>
<keyword evidence="2" id="KW-1185">Reference proteome</keyword>
<accession>A0ABT6R6K2</accession>
<dbReference type="InterPro" id="IPR019644">
    <property type="entry name" value="DUF2508"/>
</dbReference>
<reference evidence="1 2" key="1">
    <citation type="submission" date="2023-04" db="EMBL/GenBank/DDBJ databases">
        <title>Antarctic isolates genomes.</title>
        <authorList>
            <person name="Dimov S.G."/>
        </authorList>
    </citation>
    <scope>NUCLEOTIDE SEQUENCE [LARGE SCALE GENOMIC DNA]</scope>
    <source>
        <strain evidence="1 2">AL19</strain>
    </source>
</reference>
<dbReference type="RefSeq" id="WP_014969078.1">
    <property type="nucleotide sequence ID" value="NZ_JANJYY010000068.1"/>
</dbReference>
<evidence type="ECO:0000313" key="1">
    <source>
        <dbReference type="EMBL" id="MDI3236473.1"/>
    </source>
</evidence>
<dbReference type="EMBL" id="JASBQV010000042">
    <property type="protein sequence ID" value="MDI3236473.1"/>
    <property type="molecule type" value="Genomic_DNA"/>
</dbReference>
<comment type="caution">
    <text evidence="1">The sequence shown here is derived from an EMBL/GenBank/DDBJ whole genome shotgun (WGS) entry which is preliminary data.</text>
</comment>
<name>A0ABT6R6K2_9BACL</name>
<protein>
    <submittedName>
        <fullName evidence="1">YaaL family protein</fullName>
    </submittedName>
</protein>
<organism evidence="1 2">
    <name type="scientific">Exiguobacterium antarcticum</name>
    <dbReference type="NCBI Taxonomy" id="132920"/>
    <lineage>
        <taxon>Bacteria</taxon>
        <taxon>Bacillati</taxon>
        <taxon>Bacillota</taxon>
        <taxon>Bacilli</taxon>
        <taxon>Bacillales</taxon>
        <taxon>Bacillales Family XII. Incertae Sedis</taxon>
        <taxon>Exiguobacterium</taxon>
    </lineage>
</organism>
<dbReference type="Pfam" id="PF10704">
    <property type="entry name" value="DUF2508"/>
    <property type="match status" value="1"/>
</dbReference>
<sequence>MSWFRKKIRNEYDERFLRELSQAKENYLMKRHLLEISYDDHGELEAQMKLAESLYYFYIREAKKRRVSLTTLRS</sequence>
<dbReference type="Proteomes" id="UP001243286">
    <property type="component" value="Unassembled WGS sequence"/>
</dbReference>